<dbReference type="Gene3D" id="2.60.120.200">
    <property type="match status" value="1"/>
</dbReference>
<dbReference type="InterPro" id="IPR013320">
    <property type="entry name" value="ConA-like_dom_sf"/>
</dbReference>
<evidence type="ECO:0000313" key="2">
    <source>
        <dbReference type="EMBL" id="QDY51689.1"/>
    </source>
</evidence>
<gene>
    <name evidence="2" type="ORF">1_74</name>
</gene>
<feature type="transmembrane region" description="Helical" evidence="1">
    <location>
        <begin position="37"/>
        <end position="57"/>
    </location>
</feature>
<organism evidence="2">
    <name type="scientific">Mimiviridae sp. ChoanoV1</name>
    <dbReference type="NCBI Taxonomy" id="2596887"/>
    <lineage>
        <taxon>Viruses</taxon>
        <taxon>Varidnaviria</taxon>
        <taxon>Bamfordvirae</taxon>
        <taxon>Nucleocytoviricota</taxon>
        <taxon>Megaviricetes</taxon>
        <taxon>Imitervirales</taxon>
        <taxon>Schizomimiviridae</taxon>
    </lineage>
</organism>
<evidence type="ECO:0000256" key="1">
    <source>
        <dbReference type="SAM" id="Phobius"/>
    </source>
</evidence>
<name>A0A5B8HUU8_9VIRU</name>
<keyword evidence="1" id="KW-0812">Transmembrane</keyword>
<keyword evidence="1" id="KW-0472">Membrane</keyword>
<proteinExistence type="predicted"/>
<protein>
    <submittedName>
        <fullName evidence="2">Uncharacterized protein</fullName>
    </submittedName>
</protein>
<sequence>MASYGDYFGNNKIINNSLEKGKLKAVLNLKKYVKINITSLVILAFIALIVFIIIYIVRNRKKLRSTKKIKPDLELYKIDTNFRQEPIKNLDLECPPDLSKYTFMFNIILNDFYVDTGYWKAIMLKGNEVNYNTSKCGVILVKENEECLNNYDNIVDDELNEYIKSSTKNPIDVEKNLGKRLQIICKAIDVDNQNEDKSGSNQLCYAISNCKKNIFTEKGENVNLTSGQCLNFINEHKTYCDNVFKTKNKVSRDSKLITSKEKYYDDYDNICSQDNLLNKHPELLPKNLDSLKSMKLINSAKKMDISNGEDKIDKSFEGCYNFEEMEKSELLKKIGTYDKVTDDILQECNNEALNSSNYFGIKDNDCYSINLEKEEQLSLKKQLNNKECGKDYRTPKNNDNIFISRALKPEENILLKCWENIASIYPTQNPGIWLHPYKNDLRIMVTTINNDSKTDYENYVNEMIHPFKETNFRNLRNYNIIPVNKNDINEHAFYSDSQEHNKCTQNKNNTEETYYYKEYFDVTNIPIKKQFNLAVVINEKSVEIYIDGVLVTTQFLFGTAYFNSGDLHISPGKKENGEDLKLNSIITDFKYFNKPLQSKDIKNVILSKPVEVKNDNQNNIQIENKEK</sequence>
<accession>A0A5B8HUU8</accession>
<dbReference type="EMBL" id="MK250085">
    <property type="protein sequence ID" value="QDY51689.1"/>
    <property type="molecule type" value="Genomic_DNA"/>
</dbReference>
<dbReference type="SUPFAM" id="SSF49899">
    <property type="entry name" value="Concanavalin A-like lectins/glucanases"/>
    <property type="match status" value="1"/>
</dbReference>
<keyword evidence="1" id="KW-1133">Transmembrane helix</keyword>
<reference evidence="2" key="1">
    <citation type="submission" date="2018-11" db="EMBL/GenBank/DDBJ databases">
        <title>A distinct lineage of giant viruses engineers rhodopsin photosystems in predatory marine eukaryotes.</title>
        <authorList>
            <person name="Needham D.M."/>
            <person name="Yoshizawa S."/>
            <person name="Hosaka T."/>
            <person name="Poirier C."/>
            <person name="Choi C.-J."/>
            <person name="Hehenberger E."/>
            <person name="Irwin N.A.T."/>
            <person name="Wilken S."/>
            <person name="Yung C.-M."/>
            <person name="Bachy C."/>
            <person name="Kurihara R."/>
            <person name="Nakajima Y."/>
            <person name="Kojima K."/>
            <person name="Kimura-Someya T."/>
            <person name="Leonard G."/>
            <person name="Malmstrom R.R."/>
            <person name="Mende D."/>
            <person name="Olson D.K."/>
            <person name="Sudo Y."/>
            <person name="Sudek S."/>
            <person name="Richards T.A."/>
            <person name="DeLong E.F."/>
            <person name="Keeling P.J."/>
            <person name="Santoro A.E."/>
            <person name="Shirouzu M."/>
            <person name="Iwasaki W."/>
            <person name="Worden A.Z."/>
        </authorList>
    </citation>
    <scope>NUCLEOTIDE SEQUENCE</scope>
</reference>